<organism evidence="2 3">
    <name type="scientific">Sphaerulina musiva (strain SO2202)</name>
    <name type="common">Poplar stem canker fungus</name>
    <name type="synonym">Septoria musiva</name>
    <dbReference type="NCBI Taxonomy" id="692275"/>
    <lineage>
        <taxon>Eukaryota</taxon>
        <taxon>Fungi</taxon>
        <taxon>Dikarya</taxon>
        <taxon>Ascomycota</taxon>
        <taxon>Pezizomycotina</taxon>
        <taxon>Dothideomycetes</taxon>
        <taxon>Dothideomycetidae</taxon>
        <taxon>Mycosphaerellales</taxon>
        <taxon>Mycosphaerellaceae</taxon>
        <taxon>Sphaerulina</taxon>
    </lineage>
</organism>
<dbReference type="EMBL" id="KB456263">
    <property type="protein sequence ID" value="EMF13813.1"/>
    <property type="molecule type" value="Genomic_DNA"/>
</dbReference>
<sequence>MASAMSIAQKRKQSIARKTPRTSGKGLPSRTGSKKLPGTRIKKGHRYAPGICPYNSGPVNPNFIHTEPKKNKATKALKAKATPKCKPLPTKQPRRIVEDDSDEDMPDATQNPTVENNNSEDTTAQQATLDNEQDDDEQDEDKQEQDKQDQDVRDQDVQGRDFQASYDQEELDDDSSDDEQTLKQRLEAYANKLVAAAHALTVAKERSEDGLRLAQETLEGDAKKIARQFHRWQRLNFEDQLCAYQKIQDAEVEALKQQAKEQAALDAQLLTKN</sequence>
<feature type="compositionally biased region" description="Acidic residues" evidence="1">
    <location>
        <begin position="131"/>
        <end position="143"/>
    </location>
</feature>
<evidence type="ECO:0000256" key="1">
    <source>
        <dbReference type="SAM" id="MobiDB-lite"/>
    </source>
</evidence>
<proteinExistence type="predicted"/>
<reference evidence="2 3" key="1">
    <citation type="journal article" date="2012" name="PLoS Pathog.">
        <title>Diverse lifestyles and strategies of plant pathogenesis encoded in the genomes of eighteen Dothideomycetes fungi.</title>
        <authorList>
            <person name="Ohm R.A."/>
            <person name="Feau N."/>
            <person name="Henrissat B."/>
            <person name="Schoch C.L."/>
            <person name="Horwitz B.A."/>
            <person name="Barry K.W."/>
            <person name="Condon B.J."/>
            <person name="Copeland A.C."/>
            <person name="Dhillon B."/>
            <person name="Glaser F."/>
            <person name="Hesse C.N."/>
            <person name="Kosti I."/>
            <person name="LaButti K."/>
            <person name="Lindquist E.A."/>
            <person name="Lucas S."/>
            <person name="Salamov A.A."/>
            <person name="Bradshaw R.E."/>
            <person name="Ciuffetti L."/>
            <person name="Hamelin R.C."/>
            <person name="Kema G.H.J."/>
            <person name="Lawrence C."/>
            <person name="Scott J.A."/>
            <person name="Spatafora J.W."/>
            <person name="Turgeon B.G."/>
            <person name="de Wit P.J.G.M."/>
            <person name="Zhong S."/>
            <person name="Goodwin S.B."/>
            <person name="Grigoriev I.V."/>
        </authorList>
    </citation>
    <scope>NUCLEOTIDE SEQUENCE [LARGE SCALE GENOMIC DNA]</scope>
    <source>
        <strain evidence="2 3">SO2202</strain>
    </source>
</reference>
<gene>
    <name evidence="2" type="ORF">SEPMUDRAFT_116823</name>
</gene>
<name>M3CJ40_SPHMS</name>
<protein>
    <submittedName>
        <fullName evidence="2">Uncharacterized protein</fullName>
    </submittedName>
</protein>
<feature type="compositionally biased region" description="Basic residues" evidence="1">
    <location>
        <begin position="71"/>
        <end position="83"/>
    </location>
</feature>
<feature type="compositionally biased region" description="Polar residues" evidence="1">
    <location>
        <begin position="108"/>
        <end position="130"/>
    </location>
</feature>
<evidence type="ECO:0000313" key="2">
    <source>
        <dbReference type="EMBL" id="EMF13813.1"/>
    </source>
</evidence>
<feature type="compositionally biased region" description="Acidic residues" evidence="1">
    <location>
        <begin position="167"/>
        <end position="179"/>
    </location>
</feature>
<dbReference type="AlphaFoldDB" id="M3CJ40"/>
<dbReference type="Proteomes" id="UP000016931">
    <property type="component" value="Unassembled WGS sequence"/>
</dbReference>
<feature type="compositionally biased region" description="Basic residues" evidence="1">
    <location>
        <begin position="9"/>
        <end position="20"/>
    </location>
</feature>
<dbReference type="GeneID" id="27898425"/>
<feature type="region of interest" description="Disordered" evidence="1">
    <location>
        <begin position="1"/>
        <end position="181"/>
    </location>
</feature>
<keyword evidence="3" id="KW-1185">Reference proteome</keyword>
<accession>M3CJ40</accession>
<evidence type="ECO:0000313" key="3">
    <source>
        <dbReference type="Proteomes" id="UP000016931"/>
    </source>
</evidence>
<feature type="compositionally biased region" description="Basic and acidic residues" evidence="1">
    <location>
        <begin position="144"/>
        <end position="159"/>
    </location>
</feature>
<dbReference type="HOGENOM" id="CLU_089044_0_0_1"/>
<dbReference type="RefSeq" id="XP_016761934.1">
    <property type="nucleotide sequence ID" value="XM_016901288.1"/>
</dbReference>